<organism evidence="1 2">
    <name type="scientific">Pseudomonas zhanjiangensis</name>
    <dbReference type="NCBI Taxonomy" id="3239015"/>
    <lineage>
        <taxon>Bacteria</taxon>
        <taxon>Pseudomonadati</taxon>
        <taxon>Pseudomonadota</taxon>
        <taxon>Gammaproteobacteria</taxon>
        <taxon>Pseudomonadales</taxon>
        <taxon>Pseudomonadaceae</taxon>
        <taxon>Pseudomonas</taxon>
    </lineage>
</organism>
<dbReference type="Proteomes" id="UP001560296">
    <property type="component" value="Unassembled WGS sequence"/>
</dbReference>
<dbReference type="RefSeq" id="WP_369287054.1">
    <property type="nucleotide sequence ID" value="NZ_JBFTEG010000005.1"/>
</dbReference>
<evidence type="ECO:0000313" key="1">
    <source>
        <dbReference type="EMBL" id="MEX6502080.1"/>
    </source>
</evidence>
<sequence length="43" mass="5222">MSWVHVQGIKREEAKMDDYQEELLESRGLEWDLPEWEEDATEL</sequence>
<keyword evidence="2" id="KW-1185">Reference proteome</keyword>
<evidence type="ECO:0000313" key="2">
    <source>
        <dbReference type="Proteomes" id="UP001560296"/>
    </source>
</evidence>
<reference evidence="1 2" key="1">
    <citation type="submission" date="2024-07" db="EMBL/GenBank/DDBJ databases">
        <authorList>
            <person name="Li M."/>
        </authorList>
    </citation>
    <scope>NUCLEOTIDE SEQUENCE [LARGE SCALE GENOMIC DNA]</scope>
    <source>
        <strain evidence="1 2">25A3E</strain>
    </source>
</reference>
<dbReference type="EMBL" id="JBFTEG010000005">
    <property type="protein sequence ID" value="MEX6502080.1"/>
    <property type="molecule type" value="Genomic_DNA"/>
</dbReference>
<name>A0ABV3YRZ6_9PSED</name>
<accession>A0ABV3YRZ6</accession>
<gene>
    <name evidence="1" type="ORF">AB5S05_08420</name>
</gene>
<proteinExistence type="predicted"/>
<comment type="caution">
    <text evidence="1">The sequence shown here is derived from an EMBL/GenBank/DDBJ whole genome shotgun (WGS) entry which is preliminary data.</text>
</comment>
<protein>
    <submittedName>
        <fullName evidence="1">Uncharacterized protein</fullName>
    </submittedName>
</protein>